<organism evidence="4 5">
    <name type="scientific">Acanthoscelides obtectus</name>
    <name type="common">Bean weevil</name>
    <name type="synonym">Bruchus obtectus</name>
    <dbReference type="NCBI Taxonomy" id="200917"/>
    <lineage>
        <taxon>Eukaryota</taxon>
        <taxon>Metazoa</taxon>
        <taxon>Ecdysozoa</taxon>
        <taxon>Arthropoda</taxon>
        <taxon>Hexapoda</taxon>
        <taxon>Insecta</taxon>
        <taxon>Pterygota</taxon>
        <taxon>Neoptera</taxon>
        <taxon>Endopterygota</taxon>
        <taxon>Coleoptera</taxon>
        <taxon>Polyphaga</taxon>
        <taxon>Cucujiformia</taxon>
        <taxon>Chrysomeloidea</taxon>
        <taxon>Chrysomelidae</taxon>
        <taxon>Bruchinae</taxon>
        <taxon>Bruchini</taxon>
        <taxon>Acanthoscelides</taxon>
    </lineage>
</organism>
<keyword evidence="5" id="KW-1185">Reference proteome</keyword>
<feature type="region of interest" description="Disordered" evidence="2">
    <location>
        <begin position="209"/>
        <end position="228"/>
    </location>
</feature>
<dbReference type="OrthoDB" id="8057953at2759"/>
<proteinExistence type="predicted"/>
<feature type="compositionally biased region" description="Polar residues" evidence="2">
    <location>
        <begin position="212"/>
        <end position="228"/>
    </location>
</feature>
<dbReference type="PROSITE" id="PS50158">
    <property type="entry name" value="ZF_CCHC"/>
    <property type="match status" value="1"/>
</dbReference>
<evidence type="ECO:0000313" key="4">
    <source>
        <dbReference type="EMBL" id="CAH1996969.1"/>
    </source>
</evidence>
<keyword evidence="1" id="KW-0862">Zinc</keyword>
<gene>
    <name evidence="4" type="ORF">ACAOBT_LOCUS23448</name>
</gene>
<dbReference type="GO" id="GO:0003676">
    <property type="term" value="F:nucleic acid binding"/>
    <property type="evidence" value="ECO:0007669"/>
    <property type="project" value="InterPro"/>
</dbReference>
<dbReference type="InterPro" id="IPR036875">
    <property type="entry name" value="Znf_CCHC_sf"/>
</dbReference>
<comment type="caution">
    <text evidence="4">The sequence shown here is derived from an EMBL/GenBank/DDBJ whole genome shotgun (WGS) entry which is preliminary data.</text>
</comment>
<reference evidence="4" key="1">
    <citation type="submission" date="2022-03" db="EMBL/GenBank/DDBJ databases">
        <authorList>
            <person name="Sayadi A."/>
        </authorList>
    </citation>
    <scope>NUCLEOTIDE SEQUENCE</scope>
</reference>
<dbReference type="SUPFAM" id="SSF57756">
    <property type="entry name" value="Retrovirus zinc finger-like domains"/>
    <property type="match status" value="1"/>
</dbReference>
<dbReference type="EMBL" id="CAKOFQ010007273">
    <property type="protein sequence ID" value="CAH1996969.1"/>
    <property type="molecule type" value="Genomic_DNA"/>
</dbReference>
<evidence type="ECO:0000313" key="5">
    <source>
        <dbReference type="Proteomes" id="UP001152888"/>
    </source>
</evidence>
<evidence type="ECO:0000256" key="2">
    <source>
        <dbReference type="SAM" id="MobiDB-lite"/>
    </source>
</evidence>
<feature type="domain" description="CCHC-type" evidence="3">
    <location>
        <begin position="188"/>
        <end position="201"/>
    </location>
</feature>
<dbReference type="Proteomes" id="UP001152888">
    <property type="component" value="Unassembled WGS sequence"/>
</dbReference>
<accession>A0A9P0PS98</accession>
<sequence>TRFERCKKKWLAEVESIKSEFEWSDQQTIVRLGRFLTGISKTWFENWAPDVKNWDTFVRDFLEAFPPKKILGELLLKAAQFNSHNCNTYEAYVFEKVTLLRNLRAHWDETDLVEIIIHGIMERDVRVTAGNQNHKKISDLISYLGSVPKCRSGESRADNTTSEIREPPRKRFRETIEDDRKRKRPLMCYNCGKRGHIQKFCIEVNKNDETQKNSSPANYLKSSKNSKI</sequence>
<evidence type="ECO:0000259" key="3">
    <source>
        <dbReference type="PROSITE" id="PS50158"/>
    </source>
</evidence>
<protein>
    <recommendedName>
        <fullName evidence="3">CCHC-type domain-containing protein</fullName>
    </recommendedName>
</protein>
<dbReference type="Gene3D" id="4.10.60.10">
    <property type="entry name" value="Zinc finger, CCHC-type"/>
    <property type="match status" value="1"/>
</dbReference>
<dbReference type="GO" id="GO:0008270">
    <property type="term" value="F:zinc ion binding"/>
    <property type="evidence" value="ECO:0007669"/>
    <property type="project" value="UniProtKB-KW"/>
</dbReference>
<keyword evidence="1" id="KW-0863">Zinc-finger</keyword>
<name>A0A9P0PS98_ACAOB</name>
<dbReference type="InterPro" id="IPR001878">
    <property type="entry name" value="Znf_CCHC"/>
</dbReference>
<keyword evidence="1" id="KW-0479">Metal-binding</keyword>
<dbReference type="AlphaFoldDB" id="A0A9P0PS98"/>
<feature type="non-terminal residue" evidence="4">
    <location>
        <position position="228"/>
    </location>
</feature>
<evidence type="ECO:0000256" key="1">
    <source>
        <dbReference type="PROSITE-ProRule" id="PRU00047"/>
    </source>
</evidence>